<sequence length="912" mass="99335" precursor="true">MPRSLAAVLLALAAGPAAAQAPVDDAFFEAKVRPLLVQHCQSCHGKDKHKGELRLDTKAGFDKGGETGPAKDLVAAAVRYDGDLKMPPKGKLPDADIAVFTAWVKGGAPWPAEKAPVAGGPKGAFDLAARAKAHWSFQPVKRPAAATIDELLLAKLGEKGLTFAPPADPRALVRRVYFDLVGLPPTPEQVEAFAADADPRAFEKLVDKLLADPGYGERWGRHWLDLARYAETQGHEFDYDIADAWRYRDYVVRALNRDLPYNQFLTELIAGDLLPQPRRNPADGSNESLTATGFWWLGEGKHSPVDSRSEYADRVDNQIDAFGKGVLGLTISCARCHDHKFDPVATKDYYALFGVLSSSRYHRAEVGDERVTVKLLDELKASGPRERAVVERDGGAQEQPADAGRSPLDAWRAKATAFERFDAGWRTRWDAAGLAFRPGAGDGFPHSGRESAKLAGALRSPTFVIDQPYLAVRVAGEHGKARLILNGLQLIQAPIYGGLAQPVNGKEQLRWVVYDLRMWKGQPAYFELLDDGPGFVAVTEAWFADTPPPAAPGTVPLPPADDATKAVEAKLPPIAFAPTLRDAAGRNERVFVRGNHKTPGVEAPRAFLEVFDKTPLAGPGSGRLELGRKVTDPANPLVARVLVNRLWKHHFGEGLVRSPDDFGYQGQPPTHPELLDWLAAEFVSPGDGGVPWSIKRMHRLMLLSTAYRQGSRATPEQAAKAVTADPQNKLLHRQNVRRLEAEAIRDSMLAVSGRLDRTIGGPGILPYLTEHQVGRGKPASGPLDGNGRRSVYLAVRRNFLNPMFVAFDYPTPFSAIGKRTVSNVPAQALVMLNNPFVVQQAELWSRRVTAGGGSADERVTRMYAAAFGRAPTADERATATAFVADAAREGEPRAWADLAHALFNAKEFIFIE</sequence>
<dbReference type="InterPro" id="IPR009056">
    <property type="entry name" value="Cyt_c-like_dom"/>
</dbReference>
<evidence type="ECO:0000256" key="2">
    <source>
        <dbReference type="ARBA" id="ARBA00022723"/>
    </source>
</evidence>
<dbReference type="PANTHER" id="PTHR35889">
    <property type="entry name" value="CYCLOINULO-OLIGOSACCHARIDE FRUCTANOTRANSFERASE-RELATED"/>
    <property type="match status" value="1"/>
</dbReference>
<feature type="region of interest" description="Disordered" evidence="5">
    <location>
        <begin position="386"/>
        <end position="406"/>
    </location>
</feature>
<keyword evidence="1 4" id="KW-0349">Heme</keyword>
<evidence type="ECO:0000256" key="1">
    <source>
        <dbReference type="ARBA" id="ARBA00022617"/>
    </source>
</evidence>
<dbReference type="InterPro" id="IPR036909">
    <property type="entry name" value="Cyt_c-like_dom_sf"/>
</dbReference>
<organism evidence="8 9">
    <name type="scientific">Urbifossiella limnaea</name>
    <dbReference type="NCBI Taxonomy" id="2528023"/>
    <lineage>
        <taxon>Bacteria</taxon>
        <taxon>Pseudomonadati</taxon>
        <taxon>Planctomycetota</taxon>
        <taxon>Planctomycetia</taxon>
        <taxon>Gemmatales</taxon>
        <taxon>Gemmataceae</taxon>
        <taxon>Urbifossiella</taxon>
    </lineage>
</organism>
<dbReference type="EMBL" id="CP036273">
    <property type="protein sequence ID" value="QDU22980.1"/>
    <property type="molecule type" value="Genomic_DNA"/>
</dbReference>
<keyword evidence="6" id="KW-0732">Signal</keyword>
<protein>
    <submittedName>
        <fullName evidence="8">Planctomycete cytochrome C</fullName>
    </submittedName>
</protein>
<dbReference type="AlphaFoldDB" id="A0A517XZP2"/>
<dbReference type="InterPro" id="IPR022655">
    <property type="entry name" value="DUF1553"/>
</dbReference>
<feature type="compositionally biased region" description="Basic and acidic residues" evidence="5">
    <location>
        <begin position="386"/>
        <end position="395"/>
    </location>
</feature>
<evidence type="ECO:0000256" key="6">
    <source>
        <dbReference type="SAM" id="SignalP"/>
    </source>
</evidence>
<evidence type="ECO:0000259" key="7">
    <source>
        <dbReference type="PROSITE" id="PS51007"/>
    </source>
</evidence>
<dbReference type="GO" id="GO:0046872">
    <property type="term" value="F:metal ion binding"/>
    <property type="evidence" value="ECO:0007669"/>
    <property type="project" value="UniProtKB-KW"/>
</dbReference>
<dbReference type="KEGG" id="uli:ETAA1_49700"/>
<keyword evidence="9" id="KW-1185">Reference proteome</keyword>
<keyword evidence="3 4" id="KW-0408">Iron</keyword>
<dbReference type="OrthoDB" id="127107at2"/>
<dbReference type="InterPro" id="IPR011444">
    <property type="entry name" value="DUF1549"/>
</dbReference>
<evidence type="ECO:0000313" key="9">
    <source>
        <dbReference type="Proteomes" id="UP000319576"/>
    </source>
</evidence>
<dbReference type="PROSITE" id="PS51007">
    <property type="entry name" value="CYTC"/>
    <property type="match status" value="1"/>
</dbReference>
<feature type="domain" description="Cytochrome c" evidence="7">
    <location>
        <begin position="19"/>
        <end position="213"/>
    </location>
</feature>
<dbReference type="SUPFAM" id="SSF46626">
    <property type="entry name" value="Cytochrome c"/>
    <property type="match status" value="1"/>
</dbReference>
<dbReference type="Proteomes" id="UP000319576">
    <property type="component" value="Chromosome"/>
</dbReference>
<proteinExistence type="predicted"/>
<feature type="chain" id="PRO_5021841814" evidence="6">
    <location>
        <begin position="20"/>
        <end position="912"/>
    </location>
</feature>
<dbReference type="PANTHER" id="PTHR35889:SF3">
    <property type="entry name" value="F-BOX DOMAIN-CONTAINING PROTEIN"/>
    <property type="match status" value="1"/>
</dbReference>
<keyword evidence="2 4" id="KW-0479">Metal-binding</keyword>
<evidence type="ECO:0000256" key="5">
    <source>
        <dbReference type="SAM" id="MobiDB-lite"/>
    </source>
</evidence>
<accession>A0A517XZP2</accession>
<dbReference type="GO" id="GO:0009055">
    <property type="term" value="F:electron transfer activity"/>
    <property type="evidence" value="ECO:0007669"/>
    <property type="project" value="InterPro"/>
</dbReference>
<dbReference type="GO" id="GO:0020037">
    <property type="term" value="F:heme binding"/>
    <property type="evidence" value="ECO:0007669"/>
    <property type="project" value="InterPro"/>
</dbReference>
<evidence type="ECO:0000256" key="4">
    <source>
        <dbReference type="PROSITE-ProRule" id="PRU00433"/>
    </source>
</evidence>
<reference evidence="8 9" key="1">
    <citation type="submission" date="2019-02" db="EMBL/GenBank/DDBJ databases">
        <title>Deep-cultivation of Planctomycetes and their phenomic and genomic characterization uncovers novel biology.</title>
        <authorList>
            <person name="Wiegand S."/>
            <person name="Jogler M."/>
            <person name="Boedeker C."/>
            <person name="Pinto D."/>
            <person name="Vollmers J."/>
            <person name="Rivas-Marin E."/>
            <person name="Kohn T."/>
            <person name="Peeters S.H."/>
            <person name="Heuer A."/>
            <person name="Rast P."/>
            <person name="Oberbeckmann S."/>
            <person name="Bunk B."/>
            <person name="Jeske O."/>
            <person name="Meyerdierks A."/>
            <person name="Storesund J.E."/>
            <person name="Kallscheuer N."/>
            <person name="Luecker S."/>
            <person name="Lage O.M."/>
            <person name="Pohl T."/>
            <person name="Merkel B.J."/>
            <person name="Hornburger P."/>
            <person name="Mueller R.-W."/>
            <person name="Bruemmer F."/>
            <person name="Labrenz M."/>
            <person name="Spormann A.M."/>
            <person name="Op den Camp H."/>
            <person name="Overmann J."/>
            <person name="Amann R."/>
            <person name="Jetten M.S.M."/>
            <person name="Mascher T."/>
            <person name="Medema M.H."/>
            <person name="Devos D.P."/>
            <person name="Kaster A.-K."/>
            <person name="Ovreas L."/>
            <person name="Rohde M."/>
            <person name="Galperin M.Y."/>
            <person name="Jogler C."/>
        </authorList>
    </citation>
    <scope>NUCLEOTIDE SEQUENCE [LARGE SCALE GENOMIC DNA]</scope>
    <source>
        <strain evidence="8 9">ETA_A1</strain>
    </source>
</reference>
<dbReference type="Pfam" id="PF07587">
    <property type="entry name" value="PSD1"/>
    <property type="match status" value="1"/>
</dbReference>
<dbReference type="RefSeq" id="WP_145243084.1">
    <property type="nucleotide sequence ID" value="NZ_CP036273.1"/>
</dbReference>
<feature type="signal peptide" evidence="6">
    <location>
        <begin position="1"/>
        <end position="19"/>
    </location>
</feature>
<dbReference type="Pfam" id="PF07583">
    <property type="entry name" value="PSCyt2"/>
    <property type="match status" value="1"/>
</dbReference>
<evidence type="ECO:0000256" key="3">
    <source>
        <dbReference type="ARBA" id="ARBA00023004"/>
    </source>
</evidence>
<dbReference type="InterPro" id="IPR011429">
    <property type="entry name" value="Cyt_c_Planctomycete-type"/>
</dbReference>
<gene>
    <name evidence="8" type="ORF">ETAA1_49700</name>
</gene>
<dbReference type="Pfam" id="PF07635">
    <property type="entry name" value="PSCyt1"/>
    <property type="match status" value="1"/>
</dbReference>
<evidence type="ECO:0000313" key="8">
    <source>
        <dbReference type="EMBL" id="QDU22980.1"/>
    </source>
</evidence>
<name>A0A517XZP2_9BACT</name>